<dbReference type="Gene3D" id="3.30.730.10">
    <property type="entry name" value="AP2/ERF domain"/>
    <property type="match status" value="1"/>
</dbReference>
<dbReference type="EMBL" id="AMZH03007347">
    <property type="protein sequence ID" value="RRT61549.1"/>
    <property type="molecule type" value="Genomic_DNA"/>
</dbReference>
<dbReference type="Proteomes" id="UP000287651">
    <property type="component" value="Unassembled WGS sequence"/>
</dbReference>
<comment type="subcellular location">
    <subcellularLocation>
        <location evidence="1">Nucleus</location>
    </subcellularLocation>
</comment>
<dbReference type="PANTHER" id="PTHR31194:SF166">
    <property type="entry name" value="PATHOGENESIS-RELATED GENES TRANSCRIPTIONAL ACTIVATOR PTI6"/>
    <property type="match status" value="1"/>
</dbReference>
<evidence type="ECO:0000313" key="7">
    <source>
        <dbReference type="EMBL" id="RRT61549.1"/>
    </source>
</evidence>
<comment type="caution">
    <text evidence="7">The sequence shown here is derived from an EMBL/GenBank/DDBJ whole genome shotgun (WGS) entry which is preliminary data.</text>
</comment>
<dbReference type="AlphaFoldDB" id="A0A426ZC59"/>
<keyword evidence="2" id="KW-0805">Transcription regulation</keyword>
<dbReference type="PRINTS" id="PR00367">
    <property type="entry name" value="ETHRSPELEMNT"/>
</dbReference>
<proteinExistence type="predicted"/>
<dbReference type="FunFam" id="3.30.730.10:FF:000001">
    <property type="entry name" value="Ethylene-responsive transcription factor 2"/>
    <property type="match status" value="1"/>
</dbReference>
<dbReference type="Pfam" id="PF00847">
    <property type="entry name" value="AP2"/>
    <property type="match status" value="1"/>
</dbReference>
<gene>
    <name evidence="7" type="ORF">B296_00033180</name>
</gene>
<evidence type="ECO:0000313" key="8">
    <source>
        <dbReference type="Proteomes" id="UP000287651"/>
    </source>
</evidence>
<keyword evidence="5" id="KW-0539">Nucleus</keyword>
<dbReference type="PANTHER" id="PTHR31194">
    <property type="entry name" value="SHN SHINE , DNA BINDING / TRANSCRIPTION FACTOR"/>
    <property type="match status" value="1"/>
</dbReference>
<evidence type="ECO:0000256" key="3">
    <source>
        <dbReference type="ARBA" id="ARBA00023125"/>
    </source>
</evidence>
<keyword evidence="4" id="KW-0804">Transcription</keyword>
<accession>A0A426ZC59</accession>
<dbReference type="GO" id="GO:0003700">
    <property type="term" value="F:DNA-binding transcription factor activity"/>
    <property type="evidence" value="ECO:0007669"/>
    <property type="project" value="InterPro"/>
</dbReference>
<keyword evidence="3" id="KW-0238">DNA-binding</keyword>
<dbReference type="PROSITE" id="PS51032">
    <property type="entry name" value="AP2_ERF"/>
    <property type="match status" value="1"/>
</dbReference>
<dbReference type="GO" id="GO:0003677">
    <property type="term" value="F:DNA binding"/>
    <property type="evidence" value="ECO:0007669"/>
    <property type="project" value="UniProtKB-KW"/>
</dbReference>
<dbReference type="InterPro" id="IPR001471">
    <property type="entry name" value="AP2/ERF_dom"/>
</dbReference>
<dbReference type="InterPro" id="IPR036955">
    <property type="entry name" value="AP2/ERF_dom_sf"/>
</dbReference>
<feature type="domain" description="AP2/ERF" evidence="6">
    <location>
        <begin position="212"/>
        <end position="269"/>
    </location>
</feature>
<protein>
    <recommendedName>
        <fullName evidence="6">AP2/ERF domain-containing protein</fullName>
    </recommendedName>
</protein>
<name>A0A426ZC59_ENSVE</name>
<feature type="non-terminal residue" evidence="7">
    <location>
        <position position="1"/>
    </location>
</feature>
<dbReference type="GO" id="GO:0005634">
    <property type="term" value="C:nucleus"/>
    <property type="evidence" value="ECO:0007669"/>
    <property type="project" value="UniProtKB-SubCell"/>
</dbReference>
<dbReference type="SUPFAM" id="SSF54171">
    <property type="entry name" value="DNA-binding domain"/>
    <property type="match status" value="1"/>
</dbReference>
<dbReference type="InterPro" id="IPR016177">
    <property type="entry name" value="DNA-bd_dom_sf"/>
</dbReference>
<sequence>GGGSADVFHFVPGVPPPRSILNRPLRWARALGTRLLGQCHVFGNEVAVAVSRFEVWRAHVPEPPPTSPFGSQPRSDKGSKVISKWQQSISFWSNGSQLVESVASGKMDPADVARGIQVKFSEHVVAIRKMVPARRAVAGGSGWRKRVVRVYFDDVDATDSSSSEESCGVRRRVKRHVHEIGIEVAAAPRRMALAEPKKEEAVMGGGERVKRRFRGVRRRPWGRWAAEIRDPHQRKRIWLGTFDTAEEAATVYDMAALRLRGPTALTNFPTPAKDGDIAPVEAGGAGLSDVGALLRRSFRGGEGGRRRGAGGGGRNRRVTLLSDVGARLLRRPDAVRRRRLRARCGSVAATSGGVLLAQAAVVGGGVRRFGHRRLPVAGKVFALAVPRSVAASFFFNFLSGLRIILKNY</sequence>
<reference evidence="7 8" key="1">
    <citation type="journal article" date="2014" name="Agronomy (Basel)">
        <title>A Draft Genome Sequence for Ensete ventricosum, the Drought-Tolerant Tree Against Hunger.</title>
        <authorList>
            <person name="Harrison J."/>
            <person name="Moore K.A."/>
            <person name="Paszkiewicz K."/>
            <person name="Jones T."/>
            <person name="Grant M."/>
            <person name="Ambacheew D."/>
            <person name="Muzemil S."/>
            <person name="Studholme D.J."/>
        </authorList>
    </citation>
    <scope>NUCLEOTIDE SEQUENCE [LARGE SCALE GENOMIC DNA]</scope>
</reference>
<evidence type="ECO:0000256" key="4">
    <source>
        <dbReference type="ARBA" id="ARBA00023163"/>
    </source>
</evidence>
<evidence type="ECO:0000259" key="6">
    <source>
        <dbReference type="PROSITE" id="PS51032"/>
    </source>
</evidence>
<organism evidence="7 8">
    <name type="scientific">Ensete ventricosum</name>
    <name type="common">Abyssinian banana</name>
    <name type="synonym">Musa ensete</name>
    <dbReference type="NCBI Taxonomy" id="4639"/>
    <lineage>
        <taxon>Eukaryota</taxon>
        <taxon>Viridiplantae</taxon>
        <taxon>Streptophyta</taxon>
        <taxon>Embryophyta</taxon>
        <taxon>Tracheophyta</taxon>
        <taxon>Spermatophyta</taxon>
        <taxon>Magnoliopsida</taxon>
        <taxon>Liliopsida</taxon>
        <taxon>Zingiberales</taxon>
        <taxon>Musaceae</taxon>
        <taxon>Ensete</taxon>
    </lineage>
</organism>
<dbReference type="InterPro" id="IPR050913">
    <property type="entry name" value="AP2/ERF_ERF"/>
</dbReference>
<dbReference type="SMART" id="SM00380">
    <property type="entry name" value="AP2"/>
    <property type="match status" value="1"/>
</dbReference>
<evidence type="ECO:0000256" key="5">
    <source>
        <dbReference type="ARBA" id="ARBA00023242"/>
    </source>
</evidence>
<dbReference type="CDD" id="cd00018">
    <property type="entry name" value="AP2"/>
    <property type="match status" value="1"/>
</dbReference>
<evidence type="ECO:0000256" key="1">
    <source>
        <dbReference type="ARBA" id="ARBA00004123"/>
    </source>
</evidence>
<evidence type="ECO:0000256" key="2">
    <source>
        <dbReference type="ARBA" id="ARBA00023015"/>
    </source>
</evidence>